<dbReference type="STRING" id="990285.RGCCGE502_22820"/>
<comment type="caution">
    <text evidence="1">The sequence shown here is derived from an EMBL/GenBank/DDBJ whole genome shotgun (WGS) entry which is preliminary data.</text>
</comment>
<evidence type="ECO:0000313" key="1">
    <source>
        <dbReference type="EMBL" id="EPE95732.1"/>
    </source>
</evidence>
<dbReference type="AlphaFoldDB" id="S3HA69"/>
<reference evidence="1 2" key="1">
    <citation type="journal article" date="2012" name="J. Bacteriol.">
        <title>Genome sequence of Rhizobium grahamii CCGE502, a broad-host-range symbiont with low nodulation competitiveness in Phaseolus vulgaris.</title>
        <authorList>
            <person name="Althabegoiti M.J."/>
            <person name="Lozano L."/>
            <person name="Torres-Tejerizo G."/>
            <person name="Ormeno-Orrillo E."/>
            <person name="Rogel M.A."/>
            <person name="Gonzalez V."/>
            <person name="Martinez-Romero E."/>
        </authorList>
    </citation>
    <scope>NUCLEOTIDE SEQUENCE [LARGE SCALE GENOMIC DNA]</scope>
    <source>
        <strain evidence="1 2">CCGE 502</strain>
    </source>
</reference>
<organism evidence="1 2">
    <name type="scientific">Rhizobium grahamii CCGE 502</name>
    <dbReference type="NCBI Taxonomy" id="990285"/>
    <lineage>
        <taxon>Bacteria</taxon>
        <taxon>Pseudomonadati</taxon>
        <taxon>Pseudomonadota</taxon>
        <taxon>Alphaproteobacteria</taxon>
        <taxon>Hyphomicrobiales</taxon>
        <taxon>Rhizobiaceae</taxon>
        <taxon>Rhizobium/Agrobacterium group</taxon>
        <taxon>Rhizobium</taxon>
    </lineage>
</organism>
<protein>
    <submittedName>
        <fullName evidence="1">Uncharacterized protein</fullName>
    </submittedName>
</protein>
<dbReference type="EMBL" id="AEYE02000029">
    <property type="protein sequence ID" value="EPE95732.1"/>
    <property type="molecule type" value="Genomic_DNA"/>
</dbReference>
<proteinExistence type="predicted"/>
<dbReference type="Proteomes" id="UP000014411">
    <property type="component" value="Unassembled WGS sequence"/>
</dbReference>
<accession>S3HA69</accession>
<dbReference type="HOGENOM" id="CLU_2755082_0_0_5"/>
<gene>
    <name evidence="1" type="ORF">RGCCGE502_22820</name>
</gene>
<evidence type="ECO:0000313" key="2">
    <source>
        <dbReference type="Proteomes" id="UP000014411"/>
    </source>
</evidence>
<name>S3HA69_9HYPH</name>
<keyword evidence="2" id="KW-1185">Reference proteome</keyword>
<sequence length="70" mass="7419">MLMERDADLTQIADQIINILPQGDEDAAQVALAVAAAKCIDAGLTDDQASAGLVSALRSIRKRLLRGRSN</sequence>